<feature type="compositionally biased region" description="Acidic residues" evidence="1">
    <location>
        <begin position="30"/>
        <end position="73"/>
    </location>
</feature>
<evidence type="ECO:0000256" key="1">
    <source>
        <dbReference type="SAM" id="MobiDB-lite"/>
    </source>
</evidence>
<organism evidence="2 3">
    <name type="scientific">Elysia marginata</name>
    <dbReference type="NCBI Taxonomy" id="1093978"/>
    <lineage>
        <taxon>Eukaryota</taxon>
        <taxon>Metazoa</taxon>
        <taxon>Spiralia</taxon>
        <taxon>Lophotrochozoa</taxon>
        <taxon>Mollusca</taxon>
        <taxon>Gastropoda</taxon>
        <taxon>Heterobranchia</taxon>
        <taxon>Euthyneura</taxon>
        <taxon>Panpulmonata</taxon>
        <taxon>Sacoglossa</taxon>
        <taxon>Placobranchoidea</taxon>
        <taxon>Plakobranchidae</taxon>
        <taxon>Elysia</taxon>
    </lineage>
</organism>
<gene>
    <name evidence="2" type="ORF">ElyMa_001777800</name>
</gene>
<evidence type="ECO:0000313" key="3">
    <source>
        <dbReference type="Proteomes" id="UP000762676"/>
    </source>
</evidence>
<dbReference type="AlphaFoldDB" id="A0AAV4EDQ6"/>
<proteinExistence type="predicted"/>
<comment type="caution">
    <text evidence="2">The sequence shown here is derived from an EMBL/GenBank/DDBJ whole genome shotgun (WGS) entry which is preliminary data.</text>
</comment>
<name>A0AAV4EDQ6_9GAST</name>
<keyword evidence="3" id="KW-1185">Reference proteome</keyword>
<dbReference type="EMBL" id="BMAT01003620">
    <property type="protein sequence ID" value="GFR58801.1"/>
    <property type="molecule type" value="Genomic_DNA"/>
</dbReference>
<dbReference type="Proteomes" id="UP000762676">
    <property type="component" value="Unassembled WGS sequence"/>
</dbReference>
<sequence>MITEYVYIDTVMEIGEAQISGISVNIGNDDYNDDDDDDGDDNEEDDDGGSGKDDDEDEDDGCESYDAVDDDIGIDYGNDYKITLID</sequence>
<protein>
    <submittedName>
        <fullName evidence="2">Uncharacterized protein</fullName>
    </submittedName>
</protein>
<accession>A0AAV4EDQ6</accession>
<evidence type="ECO:0000313" key="2">
    <source>
        <dbReference type="EMBL" id="GFR58801.1"/>
    </source>
</evidence>
<reference evidence="2 3" key="1">
    <citation type="journal article" date="2021" name="Elife">
        <title>Chloroplast acquisition without the gene transfer in kleptoplastic sea slugs, Plakobranchus ocellatus.</title>
        <authorList>
            <person name="Maeda T."/>
            <person name="Takahashi S."/>
            <person name="Yoshida T."/>
            <person name="Shimamura S."/>
            <person name="Takaki Y."/>
            <person name="Nagai Y."/>
            <person name="Toyoda A."/>
            <person name="Suzuki Y."/>
            <person name="Arimoto A."/>
            <person name="Ishii H."/>
            <person name="Satoh N."/>
            <person name="Nishiyama T."/>
            <person name="Hasebe M."/>
            <person name="Maruyama T."/>
            <person name="Minagawa J."/>
            <person name="Obokata J."/>
            <person name="Shigenobu S."/>
        </authorList>
    </citation>
    <scope>NUCLEOTIDE SEQUENCE [LARGE SCALE GENOMIC DNA]</scope>
</reference>
<feature type="region of interest" description="Disordered" evidence="1">
    <location>
        <begin position="24"/>
        <end position="75"/>
    </location>
</feature>